<dbReference type="InterPro" id="IPR007621">
    <property type="entry name" value="TPM_dom"/>
</dbReference>
<feature type="signal peptide" evidence="3">
    <location>
        <begin position="1"/>
        <end position="25"/>
    </location>
</feature>
<feature type="compositionally biased region" description="Polar residues" evidence="2">
    <location>
        <begin position="197"/>
        <end position="208"/>
    </location>
</feature>
<dbReference type="Proteomes" id="UP000824134">
    <property type="component" value="Unassembled WGS sequence"/>
</dbReference>
<feature type="region of interest" description="Disordered" evidence="2">
    <location>
        <begin position="192"/>
        <end position="214"/>
    </location>
</feature>
<dbReference type="Gene3D" id="3.10.310.50">
    <property type="match status" value="1"/>
</dbReference>
<organism evidence="5 6">
    <name type="scientific">Candidatus Rothia avicola</name>
    <dbReference type="NCBI Taxonomy" id="2840478"/>
    <lineage>
        <taxon>Bacteria</taxon>
        <taxon>Bacillati</taxon>
        <taxon>Actinomycetota</taxon>
        <taxon>Actinomycetes</taxon>
        <taxon>Micrococcales</taxon>
        <taxon>Micrococcaceae</taxon>
        <taxon>Rothia</taxon>
    </lineage>
</organism>
<comment type="caution">
    <text evidence="5">The sequence shown here is derived from an EMBL/GenBank/DDBJ whole genome shotgun (WGS) entry which is preliminary data.</text>
</comment>
<dbReference type="EMBL" id="DXCN01000038">
    <property type="protein sequence ID" value="HIY94913.1"/>
    <property type="molecule type" value="Genomic_DNA"/>
</dbReference>
<gene>
    <name evidence="5" type="ORF">H9821_04515</name>
</gene>
<evidence type="ECO:0000313" key="5">
    <source>
        <dbReference type="EMBL" id="HIY94913.1"/>
    </source>
</evidence>
<dbReference type="AlphaFoldDB" id="A0A9D1ZSJ0"/>
<feature type="coiled-coil region" evidence="1">
    <location>
        <begin position="367"/>
        <end position="394"/>
    </location>
</feature>
<reference evidence="5" key="1">
    <citation type="journal article" date="2021" name="PeerJ">
        <title>Extensive microbial diversity within the chicken gut microbiome revealed by metagenomics and culture.</title>
        <authorList>
            <person name="Gilroy R."/>
            <person name="Ravi A."/>
            <person name="Getino M."/>
            <person name="Pursley I."/>
            <person name="Horton D.L."/>
            <person name="Alikhan N.F."/>
            <person name="Baker D."/>
            <person name="Gharbi K."/>
            <person name="Hall N."/>
            <person name="Watson M."/>
            <person name="Adriaenssens E.M."/>
            <person name="Foster-Nyarko E."/>
            <person name="Jarju S."/>
            <person name="Secka A."/>
            <person name="Antonio M."/>
            <person name="Oren A."/>
            <person name="Chaudhuri R.R."/>
            <person name="La Ragione R."/>
            <person name="Hildebrand F."/>
            <person name="Pallen M.J."/>
        </authorList>
    </citation>
    <scope>NUCLEOTIDE SEQUENCE</scope>
    <source>
        <strain evidence="5">ChiHjej12B11-9195</strain>
    </source>
</reference>
<name>A0A9D1ZSJ0_9MICC</name>
<evidence type="ECO:0000259" key="4">
    <source>
        <dbReference type="Pfam" id="PF04536"/>
    </source>
</evidence>
<keyword evidence="1" id="KW-0175">Coiled coil</keyword>
<dbReference type="Pfam" id="PF04536">
    <property type="entry name" value="TPM_phosphatase"/>
    <property type="match status" value="1"/>
</dbReference>
<protein>
    <submittedName>
        <fullName evidence="5">TPM domain-containing protein</fullName>
    </submittedName>
</protein>
<evidence type="ECO:0000256" key="2">
    <source>
        <dbReference type="SAM" id="MobiDB-lite"/>
    </source>
</evidence>
<evidence type="ECO:0000313" key="6">
    <source>
        <dbReference type="Proteomes" id="UP000824134"/>
    </source>
</evidence>
<accession>A0A9D1ZSJ0</accession>
<feature type="chain" id="PRO_5039665504" evidence="3">
    <location>
        <begin position="26"/>
        <end position="673"/>
    </location>
</feature>
<evidence type="ECO:0000256" key="3">
    <source>
        <dbReference type="SAM" id="SignalP"/>
    </source>
</evidence>
<keyword evidence="3" id="KW-0732">Signal</keyword>
<proteinExistence type="predicted"/>
<feature type="domain" description="TPM" evidence="4">
    <location>
        <begin position="46"/>
        <end position="152"/>
    </location>
</feature>
<evidence type="ECO:0000256" key="1">
    <source>
        <dbReference type="SAM" id="Coils"/>
    </source>
</evidence>
<reference evidence="5" key="2">
    <citation type="submission" date="2021-04" db="EMBL/GenBank/DDBJ databases">
        <authorList>
            <person name="Gilroy R."/>
        </authorList>
    </citation>
    <scope>NUCLEOTIDE SEQUENCE</scope>
    <source>
        <strain evidence="5">ChiHjej12B11-9195</strain>
    </source>
</reference>
<sequence length="673" mass="70184">MSRKPATTALLVLALALGVSPAALAAAPYDLDAGVRVSDTTSSLGDTSSLEDAISQLASDEQVNLFVVTIDHFESPSSSSEWTRDFATLNNMGTNDVVLVIATEARQAYFMAGSTSVLSTSQQEKIYQNYIYPELANSDYEAAALAAVTGIESELGSASAVSGTSGTLVGGATLLGVAAVAGGGAWAFSRSRASARKNTGGSRSGQPTPSQPLPSIEELRTRAGAQLVATDDAIAHSQQEVEFARLQYGDDEVKPFLDAIEAAKNHMQRSFQLQKQLDDEIPDTEADQRAWLNEILARTEDAQKALNEQVANFTNLRKLEETAPQALATLSQGIASAAPLFPAAQAALDRLGTLYSPSAFGAVADNISEAQARLDFARQEAKEAEDLLGTQRSQAILALRAGEEALGQARGLLESIHHAETDLGKMAASLDNALILADRDVAQAQELARTGAGSSSQLSGAAAGVQAVLGQIRAERRAGLIDPYLLNQRLHEVRSDLDTALDAVRQTHEQERSARETLGHTLVSAQAQVSSASEYVWARRGGVKAEARTRLREAERHLTEAQQLQHSDPITALSHANDAIRLAGEAQRIARSDVDRFNQRKGYSGGGNYNSAMLGGILLGTLLGGSNHSSGGGFGSGGFGSGGFGGGMGGGTFGGGFGGGGSWGDGGGAGGNF</sequence>